<gene>
    <name evidence="1" type="ORF">EI290_20700</name>
</gene>
<evidence type="ECO:0000313" key="1">
    <source>
        <dbReference type="EMBL" id="RSK24203.1"/>
    </source>
</evidence>
<name>A0A3R9U6Z1_9BACT</name>
<accession>A0A3R9U6Z1</accession>
<dbReference type="RefSeq" id="WP_125433559.1">
    <property type="nucleotide sequence ID" value="NZ_RWIS01000018.1"/>
</dbReference>
<organism evidence="1 2">
    <name type="scientific">Hymenobacter metallilatus</name>
    <dbReference type="NCBI Taxonomy" id="2493666"/>
    <lineage>
        <taxon>Bacteria</taxon>
        <taxon>Pseudomonadati</taxon>
        <taxon>Bacteroidota</taxon>
        <taxon>Cytophagia</taxon>
        <taxon>Cytophagales</taxon>
        <taxon>Hymenobacteraceae</taxon>
        <taxon>Hymenobacter</taxon>
    </lineage>
</organism>
<protein>
    <submittedName>
        <fullName evidence="1">Uncharacterized protein</fullName>
    </submittedName>
</protein>
<keyword evidence="2" id="KW-1185">Reference proteome</keyword>
<sequence length="96" mass="10837">MDVSIFKVSRNWCDLSYTPDAYGWLEGHLHTPHGLVSITTLAKPEPDGGGYLDLMMICSGVEYRYRDHKHRTRRSVILLAGRFAKEAVNRSASVSK</sequence>
<dbReference type="EMBL" id="RWIS01000018">
    <property type="protein sequence ID" value="RSK24203.1"/>
    <property type="molecule type" value="Genomic_DNA"/>
</dbReference>
<dbReference type="Proteomes" id="UP000280066">
    <property type="component" value="Unassembled WGS sequence"/>
</dbReference>
<comment type="caution">
    <text evidence="1">The sequence shown here is derived from an EMBL/GenBank/DDBJ whole genome shotgun (WGS) entry which is preliminary data.</text>
</comment>
<proteinExistence type="predicted"/>
<evidence type="ECO:0000313" key="2">
    <source>
        <dbReference type="Proteomes" id="UP000280066"/>
    </source>
</evidence>
<dbReference type="AlphaFoldDB" id="A0A3R9U6Z1"/>
<reference evidence="1 2" key="1">
    <citation type="submission" date="2018-12" db="EMBL/GenBank/DDBJ databases">
        <authorList>
            <person name="Feng G."/>
            <person name="Zhu H."/>
        </authorList>
    </citation>
    <scope>NUCLEOTIDE SEQUENCE [LARGE SCALE GENOMIC DNA]</scope>
    <source>
        <strain evidence="1 2">9PBR-2</strain>
    </source>
</reference>